<keyword evidence="4" id="KW-1185">Reference proteome</keyword>
<dbReference type="Proteomes" id="UP000808914">
    <property type="component" value="Unassembled WGS sequence"/>
</dbReference>
<accession>A0ABS2Q2M6</accession>
<feature type="transmembrane region" description="Helical" evidence="1">
    <location>
        <begin position="118"/>
        <end position="141"/>
    </location>
</feature>
<sequence>MNFIKLLRSPGGAKKVALGFAIGFGLEMLVISTACLIYILLFPLVKLARASLPAAIIGNVIGKLTFLPVLLIPFAKKIGAFVYPINNGNDNVQEHSLLDVLEGDFSVIKDLLHGGMHILIGMTIFGIIFGVISYYIISYLYNKERERRMTKKRSKTKRNISMH</sequence>
<dbReference type="Pfam" id="PF09835">
    <property type="entry name" value="DUF2062"/>
    <property type="match status" value="1"/>
</dbReference>
<evidence type="ECO:0000256" key="1">
    <source>
        <dbReference type="SAM" id="Phobius"/>
    </source>
</evidence>
<keyword evidence="1" id="KW-0472">Membrane</keyword>
<dbReference type="RefSeq" id="WP_380897314.1">
    <property type="nucleotide sequence ID" value="NZ_JAFBER010000023.1"/>
</dbReference>
<dbReference type="EMBL" id="JAFBER010000023">
    <property type="protein sequence ID" value="MBM7646544.1"/>
    <property type="molecule type" value="Genomic_DNA"/>
</dbReference>
<feature type="domain" description="DUF2062" evidence="2">
    <location>
        <begin position="3"/>
        <end position="149"/>
    </location>
</feature>
<protein>
    <submittedName>
        <fullName evidence="3">Uncharacterized protein (DUF2062 family)</fullName>
    </submittedName>
</protein>
<gene>
    <name evidence="3" type="ORF">JOD45_002774</name>
</gene>
<name>A0ABS2Q2M6_9BACL</name>
<feature type="transmembrane region" description="Helical" evidence="1">
    <location>
        <begin position="54"/>
        <end position="75"/>
    </location>
</feature>
<proteinExistence type="predicted"/>
<keyword evidence="1" id="KW-0812">Transmembrane</keyword>
<evidence type="ECO:0000313" key="3">
    <source>
        <dbReference type="EMBL" id="MBM7646544.1"/>
    </source>
</evidence>
<evidence type="ECO:0000313" key="4">
    <source>
        <dbReference type="Proteomes" id="UP000808914"/>
    </source>
</evidence>
<dbReference type="InterPro" id="IPR018639">
    <property type="entry name" value="DUF2062"/>
</dbReference>
<organism evidence="3 4">
    <name type="scientific">Scopulibacillus daqui</name>
    <dbReference type="NCBI Taxonomy" id="1469162"/>
    <lineage>
        <taxon>Bacteria</taxon>
        <taxon>Bacillati</taxon>
        <taxon>Bacillota</taxon>
        <taxon>Bacilli</taxon>
        <taxon>Bacillales</taxon>
        <taxon>Sporolactobacillaceae</taxon>
        <taxon>Scopulibacillus</taxon>
    </lineage>
</organism>
<keyword evidence="1" id="KW-1133">Transmembrane helix</keyword>
<comment type="caution">
    <text evidence="3">The sequence shown here is derived from an EMBL/GenBank/DDBJ whole genome shotgun (WGS) entry which is preliminary data.</text>
</comment>
<reference evidence="3 4" key="1">
    <citation type="submission" date="2021-01" db="EMBL/GenBank/DDBJ databases">
        <title>Genomic Encyclopedia of Type Strains, Phase IV (KMG-IV): sequencing the most valuable type-strain genomes for metagenomic binning, comparative biology and taxonomic classification.</title>
        <authorList>
            <person name="Goeker M."/>
        </authorList>
    </citation>
    <scope>NUCLEOTIDE SEQUENCE [LARGE SCALE GENOMIC DNA]</scope>
    <source>
        <strain evidence="3 4">DSM 28236</strain>
    </source>
</reference>
<feature type="transmembrane region" description="Helical" evidence="1">
    <location>
        <begin position="20"/>
        <end position="42"/>
    </location>
</feature>
<evidence type="ECO:0000259" key="2">
    <source>
        <dbReference type="Pfam" id="PF09835"/>
    </source>
</evidence>